<dbReference type="GO" id="GO:0046464">
    <property type="term" value="P:acylglycerol catabolic process"/>
    <property type="evidence" value="ECO:0007669"/>
    <property type="project" value="TreeGrafter"/>
</dbReference>
<dbReference type="PANTHER" id="PTHR43798">
    <property type="entry name" value="MONOACYLGLYCEROL LIPASE"/>
    <property type="match status" value="1"/>
</dbReference>
<dbReference type="Pfam" id="PF00561">
    <property type="entry name" value="Abhydrolase_1"/>
    <property type="match status" value="1"/>
</dbReference>
<name>A0AA38UJI4_9AGAR</name>
<dbReference type="InterPro" id="IPR050266">
    <property type="entry name" value="AB_hydrolase_sf"/>
</dbReference>
<dbReference type="AlphaFoldDB" id="A0AA38UJI4"/>
<protein>
    <submittedName>
        <fullName evidence="2">Alpha/beta hydrolase</fullName>
    </submittedName>
</protein>
<dbReference type="GO" id="GO:0016020">
    <property type="term" value="C:membrane"/>
    <property type="evidence" value="ECO:0007669"/>
    <property type="project" value="TreeGrafter"/>
</dbReference>
<dbReference type="Gene3D" id="3.40.50.1820">
    <property type="entry name" value="alpha/beta hydrolase"/>
    <property type="match status" value="1"/>
</dbReference>
<reference evidence="2" key="1">
    <citation type="submission" date="2022-08" db="EMBL/GenBank/DDBJ databases">
        <authorList>
            <consortium name="DOE Joint Genome Institute"/>
            <person name="Min B."/>
            <person name="Riley R."/>
            <person name="Sierra-Patev S."/>
            <person name="Naranjo-Ortiz M."/>
            <person name="Looney B."/>
            <person name="Konkel Z."/>
            <person name="Slot J.C."/>
            <person name="Sakamoto Y."/>
            <person name="Steenwyk J.L."/>
            <person name="Rokas A."/>
            <person name="Carro J."/>
            <person name="Camarero S."/>
            <person name="Ferreira P."/>
            <person name="Molpeceres G."/>
            <person name="Ruiz-Duenas F.J."/>
            <person name="Serrano A."/>
            <person name="Henrissat B."/>
            <person name="Drula E."/>
            <person name="Hughes K.W."/>
            <person name="Mata J.L."/>
            <person name="Ishikawa N.K."/>
            <person name="Vargas-Isla R."/>
            <person name="Ushijima S."/>
            <person name="Smith C.A."/>
            <person name="Ahrendt S."/>
            <person name="Andreopoulos W."/>
            <person name="He G."/>
            <person name="Labutti K."/>
            <person name="Lipzen A."/>
            <person name="Ng V."/>
            <person name="Sandor L."/>
            <person name="Barry K."/>
            <person name="Martinez A.T."/>
            <person name="Xiao Y."/>
            <person name="Gibbons J.G."/>
            <person name="Terashima K."/>
            <person name="Hibbett D.S."/>
            <person name="Grigoriev I.V."/>
        </authorList>
    </citation>
    <scope>NUCLEOTIDE SEQUENCE</scope>
    <source>
        <strain evidence="2">TFB9207</strain>
    </source>
</reference>
<proteinExistence type="predicted"/>
<evidence type="ECO:0000259" key="1">
    <source>
        <dbReference type="Pfam" id="PF00561"/>
    </source>
</evidence>
<evidence type="ECO:0000313" key="2">
    <source>
        <dbReference type="EMBL" id="KAJ3843226.1"/>
    </source>
</evidence>
<dbReference type="GO" id="GO:0047372">
    <property type="term" value="F:monoacylglycerol lipase activity"/>
    <property type="evidence" value="ECO:0007669"/>
    <property type="project" value="TreeGrafter"/>
</dbReference>
<dbReference type="InterPro" id="IPR000073">
    <property type="entry name" value="AB_hydrolase_1"/>
</dbReference>
<dbReference type="PANTHER" id="PTHR43798:SF33">
    <property type="entry name" value="HYDROLASE, PUTATIVE (AFU_ORTHOLOGUE AFUA_2G14860)-RELATED"/>
    <property type="match status" value="1"/>
</dbReference>
<accession>A0AA38UJI4</accession>
<organism evidence="2 3">
    <name type="scientific">Lentinula raphanica</name>
    <dbReference type="NCBI Taxonomy" id="153919"/>
    <lineage>
        <taxon>Eukaryota</taxon>
        <taxon>Fungi</taxon>
        <taxon>Dikarya</taxon>
        <taxon>Basidiomycota</taxon>
        <taxon>Agaricomycotina</taxon>
        <taxon>Agaricomycetes</taxon>
        <taxon>Agaricomycetidae</taxon>
        <taxon>Agaricales</taxon>
        <taxon>Marasmiineae</taxon>
        <taxon>Omphalotaceae</taxon>
        <taxon>Lentinula</taxon>
    </lineage>
</organism>
<keyword evidence="3" id="KW-1185">Reference proteome</keyword>
<comment type="caution">
    <text evidence="2">The sequence shown here is derived from an EMBL/GenBank/DDBJ whole genome shotgun (WGS) entry which is preliminary data.</text>
</comment>
<dbReference type="EMBL" id="MU805982">
    <property type="protein sequence ID" value="KAJ3843226.1"/>
    <property type="molecule type" value="Genomic_DNA"/>
</dbReference>
<evidence type="ECO:0000313" key="3">
    <source>
        <dbReference type="Proteomes" id="UP001163846"/>
    </source>
</evidence>
<gene>
    <name evidence="2" type="ORF">F5878DRAFT_554509</name>
</gene>
<dbReference type="InterPro" id="IPR029058">
    <property type="entry name" value="AB_hydrolase_fold"/>
</dbReference>
<keyword evidence="2" id="KW-0378">Hydrolase</keyword>
<dbReference type="SUPFAM" id="SSF53474">
    <property type="entry name" value="alpha/beta-Hydrolases"/>
    <property type="match status" value="1"/>
</dbReference>
<sequence length="300" mass="33088">MAATTTMKVPHLGGITVGYRLSGNTYDKTKPTALLVNSLYTTVSLFNDMFTNTKLIDAMNILAVEPLGHGATTCPIEHFTYWDSAIMALQVMDSLGIENAFALGVAQGGWIVIRMALLAPDRISGLMPIGTSMDSESEESRKKGAWDPHRFSIPFIEKWSSVDPTPSFVVDDIWVKMVNGLAFAEALTQEREIFWNSTMKSVYKGDEGRKKLRGALICLLERDGLFLRLRDIKCPVHWLQGSQDKPFPPALASEHVKLFTSSKDAKLDIIEGGCHYVNVSHSVEVSDALKGLVAGYTVME</sequence>
<feature type="domain" description="AB hydrolase-1" evidence="1">
    <location>
        <begin position="61"/>
        <end position="279"/>
    </location>
</feature>
<dbReference type="Proteomes" id="UP001163846">
    <property type="component" value="Unassembled WGS sequence"/>
</dbReference>